<dbReference type="Proteomes" id="UP001492380">
    <property type="component" value="Unassembled WGS sequence"/>
</dbReference>
<dbReference type="Pfam" id="PF01593">
    <property type="entry name" value="Amino_oxidase"/>
    <property type="match status" value="1"/>
</dbReference>
<dbReference type="InterPro" id="IPR004572">
    <property type="entry name" value="Protoporphyrinogen_oxidase"/>
</dbReference>
<reference evidence="13 14" key="1">
    <citation type="submission" date="2024-04" db="EMBL/GenBank/DDBJ databases">
        <title>Phyllosticta paracitricarpa is synonymous to the EU quarantine fungus P. citricarpa based on phylogenomic analyses.</title>
        <authorList>
            <consortium name="Lawrence Berkeley National Laboratory"/>
            <person name="Van Ingen-Buijs V.A."/>
            <person name="Van Westerhoven A.C."/>
            <person name="Haridas S."/>
            <person name="Skiadas P."/>
            <person name="Martin F."/>
            <person name="Groenewald J.Z."/>
            <person name="Crous P.W."/>
            <person name="Seidl M.F."/>
        </authorList>
    </citation>
    <scope>NUCLEOTIDE SEQUENCE [LARGE SCALE GENOMIC DNA]</scope>
    <source>
        <strain evidence="13 14">CBS 123374</strain>
    </source>
</reference>
<evidence type="ECO:0000256" key="11">
    <source>
        <dbReference type="RuleBase" id="RU367069"/>
    </source>
</evidence>
<evidence type="ECO:0000256" key="7">
    <source>
        <dbReference type="ARBA" id="ARBA00023002"/>
    </source>
</evidence>
<dbReference type="InterPro" id="IPR050464">
    <property type="entry name" value="Zeta_carotene_desat/Oxidored"/>
</dbReference>
<evidence type="ECO:0000256" key="1">
    <source>
        <dbReference type="ARBA" id="ARBA00002600"/>
    </source>
</evidence>
<organism evidence="13 14">
    <name type="scientific">Phyllosticta capitalensis</name>
    <dbReference type="NCBI Taxonomy" id="121624"/>
    <lineage>
        <taxon>Eukaryota</taxon>
        <taxon>Fungi</taxon>
        <taxon>Dikarya</taxon>
        <taxon>Ascomycota</taxon>
        <taxon>Pezizomycotina</taxon>
        <taxon>Dothideomycetes</taxon>
        <taxon>Dothideomycetes incertae sedis</taxon>
        <taxon>Botryosphaeriales</taxon>
        <taxon>Phyllostictaceae</taxon>
        <taxon>Phyllosticta</taxon>
    </lineage>
</organism>
<dbReference type="PANTHER" id="PTHR42923">
    <property type="entry name" value="PROTOPORPHYRINOGEN OXIDASE"/>
    <property type="match status" value="1"/>
</dbReference>
<gene>
    <name evidence="13" type="ORF">HDK90DRAFT_495273</name>
</gene>
<comment type="subcellular location">
    <subcellularLocation>
        <location evidence="11">Mitochondrion inner membrane</location>
    </subcellularLocation>
</comment>
<dbReference type="Gene3D" id="3.50.50.60">
    <property type="entry name" value="FAD/NAD(P)-binding domain"/>
    <property type="match status" value="1"/>
</dbReference>
<feature type="domain" description="Amine oxidase" evidence="12">
    <location>
        <begin position="54"/>
        <end position="556"/>
    </location>
</feature>
<keyword evidence="7 11" id="KW-0560">Oxidoreductase</keyword>
<dbReference type="PROSITE" id="PS51257">
    <property type="entry name" value="PROKAR_LIPOPROTEIN"/>
    <property type="match status" value="1"/>
</dbReference>
<dbReference type="NCBIfam" id="TIGR00562">
    <property type="entry name" value="proto_IX_ox"/>
    <property type="match status" value="1"/>
</dbReference>
<sequence>MISRSHALLQGSRIPLASLSAPLGCGCASYKPPRRCYATRAPAPKKIAVLGGGITGLSTAYYLSRSLPNVTITLYEGSGRMGGWLNSKRESVPGGGYVTFEQGPRTLRKSPWALFALDMCLDLGMKDELIFVPKTAPAAQNRYIYDKDHIVRLPSGIRDVISSLNEPTIRNLVLEAIREPFRKPPPKGSREDESIGQFLARRGLKQTSDDLASAFLHGIYAGNIDELSAYSTPPFDSVWHDEAAYGSIIRSMMAKPPNSWKFPARLTQMTKHLPFQLLKQNPQMFDWYANSSVFALQNGLGSLANALELRLKQKRVNIVKEEVLKLEKEPVSGGIMIYTSARKNASLLKSHDLVISALPAKTTSEIASAGMSSKSGSASLVQNRQIIQEALNVPTVTVMVVNLFYKQPGLLPVKGFGYLIPQTVPMEQNPEMALGVIFDSDTIPEWDTVKGTKVTVMLGGHWWDGLREADLPTEEEAVLAAKSLLARHLGIDAEPLLSNANLQKNCIPQYKVGHHRKMVSAHHALQQTFEGKLRVVGNSYYGVSVHDCIVGARQMALKVEEEVASGEMRSDRTGLEYLVEENLGWAVDVNTPKELQ</sequence>
<evidence type="ECO:0000256" key="3">
    <source>
        <dbReference type="ARBA" id="ARBA00010551"/>
    </source>
</evidence>
<comment type="function">
    <text evidence="1 11">Catalyzes the 6-electron oxidation of protoporphyrinogen-IX to form protoporphyrin-IX.</text>
</comment>
<dbReference type="SUPFAM" id="SSF54373">
    <property type="entry name" value="FAD-linked reductases, C-terminal domain"/>
    <property type="match status" value="1"/>
</dbReference>
<dbReference type="EMBL" id="JBBWRZ010000010">
    <property type="protein sequence ID" value="KAK8227501.1"/>
    <property type="molecule type" value="Genomic_DNA"/>
</dbReference>
<protein>
    <recommendedName>
        <fullName evidence="4 11">Protoporphyrinogen oxidase</fullName>
        <ecNumber evidence="4 11">1.3.3.4</ecNumber>
    </recommendedName>
</protein>
<comment type="catalytic activity">
    <reaction evidence="10 11">
        <text>protoporphyrinogen IX + 3 O2 = protoporphyrin IX + 3 H2O2</text>
        <dbReference type="Rhea" id="RHEA:25576"/>
        <dbReference type="ChEBI" id="CHEBI:15379"/>
        <dbReference type="ChEBI" id="CHEBI:16240"/>
        <dbReference type="ChEBI" id="CHEBI:57306"/>
        <dbReference type="ChEBI" id="CHEBI:57307"/>
        <dbReference type="EC" id="1.3.3.4"/>
    </reaction>
</comment>
<evidence type="ECO:0000256" key="10">
    <source>
        <dbReference type="ARBA" id="ARBA00047554"/>
    </source>
</evidence>
<comment type="caution">
    <text evidence="13">The sequence shown here is derived from an EMBL/GenBank/DDBJ whole genome shotgun (WGS) entry which is preliminary data.</text>
</comment>
<dbReference type="SUPFAM" id="SSF51905">
    <property type="entry name" value="FAD/NAD(P)-binding domain"/>
    <property type="match status" value="1"/>
</dbReference>
<keyword evidence="6 11" id="KW-0274">FAD</keyword>
<accession>A0ABR1YFJ6</accession>
<comment type="similarity">
    <text evidence="3 11">Belongs to the protoporphyrinogen/coproporphyrinogen oxidase family. Protoporphyrinogen oxidase subfamily.</text>
</comment>
<evidence type="ECO:0000256" key="4">
    <source>
        <dbReference type="ARBA" id="ARBA00012867"/>
    </source>
</evidence>
<evidence type="ECO:0000256" key="6">
    <source>
        <dbReference type="ARBA" id="ARBA00022827"/>
    </source>
</evidence>
<name>A0ABR1YFJ6_9PEZI</name>
<proteinExistence type="inferred from homology"/>
<evidence type="ECO:0000256" key="5">
    <source>
        <dbReference type="ARBA" id="ARBA00022630"/>
    </source>
</evidence>
<comment type="pathway">
    <text evidence="2 11">Porphyrin-containing compound metabolism; protoporphyrin-IX biosynthesis; protoporphyrin-IX from protoporphyrinogen-IX: step 1/1.</text>
</comment>
<keyword evidence="9 11" id="KW-0627">Porphyrin biosynthesis</keyword>
<evidence type="ECO:0000313" key="14">
    <source>
        <dbReference type="Proteomes" id="UP001492380"/>
    </source>
</evidence>
<evidence type="ECO:0000256" key="2">
    <source>
        <dbReference type="ARBA" id="ARBA00005073"/>
    </source>
</evidence>
<comment type="cofactor">
    <cofactor evidence="11">
        <name>FAD</name>
        <dbReference type="ChEBI" id="CHEBI:57692"/>
    </cofactor>
    <text evidence="11">Binds 1 FAD per subunit.</text>
</comment>
<dbReference type="PANTHER" id="PTHR42923:SF3">
    <property type="entry name" value="PROTOPORPHYRINOGEN OXIDASE"/>
    <property type="match status" value="1"/>
</dbReference>
<keyword evidence="14" id="KW-1185">Reference proteome</keyword>
<keyword evidence="5 11" id="KW-0285">Flavoprotein</keyword>
<evidence type="ECO:0000313" key="13">
    <source>
        <dbReference type="EMBL" id="KAK8227501.1"/>
    </source>
</evidence>
<keyword evidence="8 11" id="KW-0350">Heme biosynthesis</keyword>
<dbReference type="InterPro" id="IPR036188">
    <property type="entry name" value="FAD/NAD-bd_sf"/>
</dbReference>
<dbReference type="InterPro" id="IPR002937">
    <property type="entry name" value="Amino_oxidase"/>
</dbReference>
<evidence type="ECO:0000256" key="9">
    <source>
        <dbReference type="ARBA" id="ARBA00023244"/>
    </source>
</evidence>
<evidence type="ECO:0000259" key="12">
    <source>
        <dbReference type="Pfam" id="PF01593"/>
    </source>
</evidence>
<evidence type="ECO:0000256" key="8">
    <source>
        <dbReference type="ARBA" id="ARBA00023133"/>
    </source>
</evidence>
<dbReference type="EC" id="1.3.3.4" evidence="4 11"/>